<dbReference type="SMART" id="SM00256">
    <property type="entry name" value="FBOX"/>
    <property type="match status" value="1"/>
</dbReference>
<reference evidence="4" key="1">
    <citation type="submission" date="2025-08" db="UniProtKB">
        <authorList>
            <consortium name="RefSeq"/>
        </authorList>
    </citation>
    <scope>IDENTIFICATION</scope>
</reference>
<dbReference type="Pfam" id="PF12937">
    <property type="entry name" value="F-box-like"/>
    <property type="match status" value="1"/>
</dbReference>
<dbReference type="PROSITE" id="PS50181">
    <property type="entry name" value="FBOX"/>
    <property type="match status" value="1"/>
</dbReference>
<evidence type="ECO:0000256" key="1">
    <source>
        <dbReference type="SAM" id="MobiDB-lite"/>
    </source>
</evidence>
<evidence type="ECO:0000313" key="4">
    <source>
        <dbReference type="RefSeq" id="XP_026687161.1"/>
    </source>
</evidence>
<name>A0A3Q0JFB5_DIACI</name>
<feature type="domain" description="F-box" evidence="2">
    <location>
        <begin position="2"/>
        <end position="48"/>
    </location>
</feature>
<dbReference type="InterPro" id="IPR036047">
    <property type="entry name" value="F-box-like_dom_sf"/>
</dbReference>
<keyword evidence="3" id="KW-1185">Reference proteome</keyword>
<feature type="region of interest" description="Disordered" evidence="1">
    <location>
        <begin position="229"/>
        <end position="279"/>
    </location>
</feature>
<dbReference type="AlphaFoldDB" id="A0A3Q0JFB5"/>
<organism evidence="3 4">
    <name type="scientific">Diaphorina citri</name>
    <name type="common">Asian citrus psyllid</name>
    <dbReference type="NCBI Taxonomy" id="121845"/>
    <lineage>
        <taxon>Eukaryota</taxon>
        <taxon>Metazoa</taxon>
        <taxon>Ecdysozoa</taxon>
        <taxon>Arthropoda</taxon>
        <taxon>Hexapoda</taxon>
        <taxon>Insecta</taxon>
        <taxon>Pterygota</taxon>
        <taxon>Neoptera</taxon>
        <taxon>Paraneoptera</taxon>
        <taxon>Hemiptera</taxon>
        <taxon>Sternorrhyncha</taxon>
        <taxon>Psylloidea</taxon>
        <taxon>Psyllidae</taxon>
        <taxon>Diaphorininae</taxon>
        <taxon>Diaphorina</taxon>
    </lineage>
</organism>
<dbReference type="Gene3D" id="1.20.1280.50">
    <property type="match status" value="1"/>
</dbReference>
<protein>
    <submittedName>
        <fullName evidence="4">Uncharacterized protein LOC103520112</fullName>
    </submittedName>
</protein>
<dbReference type="RefSeq" id="XP_026687161.1">
    <property type="nucleotide sequence ID" value="XM_026831360.1"/>
</dbReference>
<sequence length="476" mass="54837">MVMTLDSLYPELKLQILTYLDIHELLMFSLVSKQWYEFISSDVVWLERFRLLESKAAPPPPPPPPSQPNIQSKTRNKIMDKPDKPTTPTTLPSMSTVSRTLTPKQLREVRACKFLALHKTKLAFYLNKTTLIYNRLLEIGDVTKMRHMYCDYFISNDELPVESNYYEKGMIEGIETISLADIIQPEEKVAQAYLSSPSRTLLLVEYHTRKYIQEKMILLDLLGRKSPDPSVGVKSPNQAGESIGRSGRLKSLNQPVKNSSVGNKSLSHSVGKKSPGGLKSPSQYVLWTTKLNCLQSFMKLEVTRDYAVLMRNKKTENFQLSFQVYDLESGSKLYEVPFHPDFYDFKEWFFPKHGNILTVLLEQSIFFYDLDDEEELDVTIPWNISSSSPQEDEDRSVRFLDGPGHTLFLLDHPSDLPLTMTLIDYHRNRSALVGTFRMEADSAEYAYGESDGDFGWDRNFRWLTQSGDRTKLYPVW</sequence>
<dbReference type="InterPro" id="IPR001810">
    <property type="entry name" value="F-box_dom"/>
</dbReference>
<proteinExistence type="predicted"/>
<gene>
    <name evidence="4" type="primary">LOC103520112</name>
</gene>
<evidence type="ECO:0000313" key="3">
    <source>
        <dbReference type="Proteomes" id="UP000079169"/>
    </source>
</evidence>
<dbReference type="Proteomes" id="UP000079169">
    <property type="component" value="Unplaced"/>
</dbReference>
<dbReference type="PaxDb" id="121845-A0A3Q0JFB5"/>
<feature type="compositionally biased region" description="Polar residues" evidence="1">
    <location>
        <begin position="251"/>
        <end position="268"/>
    </location>
</feature>
<feature type="compositionally biased region" description="Pro residues" evidence="1">
    <location>
        <begin position="57"/>
        <end position="67"/>
    </location>
</feature>
<feature type="compositionally biased region" description="Low complexity" evidence="1">
    <location>
        <begin position="86"/>
        <end position="98"/>
    </location>
</feature>
<evidence type="ECO:0000259" key="2">
    <source>
        <dbReference type="PROSITE" id="PS50181"/>
    </source>
</evidence>
<accession>A0A3Q0JFB5</accession>
<feature type="region of interest" description="Disordered" evidence="1">
    <location>
        <begin position="56"/>
        <end position="99"/>
    </location>
</feature>
<dbReference type="GeneID" id="103520112"/>
<dbReference type="SUPFAM" id="SSF81383">
    <property type="entry name" value="F-box domain"/>
    <property type="match status" value="1"/>
</dbReference>
<dbReference type="KEGG" id="dci:103520112"/>